<dbReference type="PANTHER" id="PTHR11452:SF75">
    <property type="entry name" value="ALPHA-GALACTOSIDASE MEL1"/>
    <property type="match status" value="1"/>
</dbReference>
<dbReference type="Gene3D" id="2.60.40.1180">
    <property type="entry name" value="Golgi alpha-mannosidase II"/>
    <property type="match status" value="1"/>
</dbReference>
<dbReference type="Gene3D" id="3.20.20.70">
    <property type="entry name" value="Aldolase class I"/>
    <property type="match status" value="1"/>
</dbReference>
<comment type="similarity">
    <text evidence="1">Belongs to the glycosyl hydrolase 27 family.</text>
</comment>
<dbReference type="InterPro" id="IPR013780">
    <property type="entry name" value="Glyco_hydro_b"/>
</dbReference>
<keyword evidence="2" id="KW-0378">Hydrolase</keyword>
<dbReference type="PANTHER" id="PTHR11452">
    <property type="entry name" value="ALPHA-GALACTOSIDASE/ALPHA-N-ACETYLGALACTOSAMINIDASE"/>
    <property type="match status" value="1"/>
</dbReference>
<dbReference type="InterPro" id="IPR013785">
    <property type="entry name" value="Aldolase_TIM"/>
</dbReference>
<evidence type="ECO:0000313" key="5">
    <source>
        <dbReference type="Proteomes" id="UP001197875"/>
    </source>
</evidence>
<dbReference type="InterPro" id="IPR002241">
    <property type="entry name" value="Glyco_hydro_27"/>
</dbReference>
<evidence type="ECO:0008006" key="6">
    <source>
        <dbReference type="Google" id="ProtNLM"/>
    </source>
</evidence>
<keyword evidence="3" id="KW-0326">Glycosidase</keyword>
<dbReference type="GO" id="GO:0004553">
    <property type="term" value="F:hydrolase activity, hydrolyzing O-glycosyl compounds"/>
    <property type="evidence" value="ECO:0007669"/>
    <property type="project" value="InterPro"/>
</dbReference>
<dbReference type="InterPro" id="IPR017853">
    <property type="entry name" value="GH"/>
</dbReference>
<reference evidence="4 5" key="1">
    <citation type="submission" date="2021-10" db="EMBL/GenBank/DDBJ databases">
        <title>Anaerobic single-cell dispensing facilitates the cultivation of human gut bacteria.</title>
        <authorList>
            <person name="Afrizal A."/>
        </authorList>
    </citation>
    <scope>NUCLEOTIDE SEQUENCE [LARGE SCALE GENOMIC DNA]</scope>
    <source>
        <strain evidence="4 5">CLA-AA-H277</strain>
    </source>
</reference>
<sequence>MKKIFWTCTENGTFELHWEGKRILQAYAQAFHIDGRRMDSRYSRLTDKVEEGGRLKLTFERDDDLILTEELEVLENHVPVAKVSLSSSEGNGVETRCLVPLVVQEAPETNEKLWKSLWSKMLLVPYDNTMWLRYEAVPLRAGRKSYDLTVLFQEDTREGLLIGAIDFDFWKNGLICSAYDAKSICAVSGLADEGSHDTEEHGSLAGKKVSSSRFVVLYGTDYRELLEKYGDLVAEETRPLEWNEGVPFGFNSWAGLAFRLNADNYQKTGKFLREELAPKGYENKGVTYVNLDACWNTIPEEVLTARVKELHENDQRAGIYDAPFAFFGKEPDAEIPGIAGHCFNEILLRDSKGRLLPRVDGAIPYDVTHPLWKEYTRRKFNDFVKWDFDYVKVDFMSHGGMEGVHYDSSVRTGRQALNAAYQFIDELLKPEKTGKPFFISLSIAPLFPNGYGHARRFSCDAFGTAEDVEYVLNAQTYAWWQNHRLYAFNDPDHSCLLKSFCMDRDSSLGEARARYTASVIAGTVMMLSDDYEREEAKERSRILTGNPEVNKVAASRVAFRPTEAGGTSASHCFTAVIDGKQYIAMFSWETGEQIVELDPLRAGLKTGVSYRELWSGKTVQEKDGRISWNIKDCDAALFKEE</sequence>
<dbReference type="Proteomes" id="UP001197875">
    <property type="component" value="Unassembled WGS sequence"/>
</dbReference>
<comment type="caution">
    <text evidence="4">The sequence shown here is derived from an EMBL/GenBank/DDBJ whole genome shotgun (WGS) entry which is preliminary data.</text>
</comment>
<gene>
    <name evidence="4" type="ORF">LKD71_13430</name>
</gene>
<dbReference type="EMBL" id="JAJEPR010000028">
    <property type="protein sequence ID" value="MCC2190787.1"/>
    <property type="molecule type" value="Genomic_DNA"/>
</dbReference>
<evidence type="ECO:0000313" key="4">
    <source>
        <dbReference type="EMBL" id="MCC2190787.1"/>
    </source>
</evidence>
<dbReference type="GO" id="GO:0005975">
    <property type="term" value="P:carbohydrate metabolic process"/>
    <property type="evidence" value="ECO:0007669"/>
    <property type="project" value="InterPro"/>
</dbReference>
<proteinExistence type="inferred from homology"/>
<accession>A0AAE3DUN8</accession>
<organism evidence="4 5">
    <name type="scientific">Fusicatenibacter faecihominis</name>
    <dbReference type="NCBI Taxonomy" id="2881276"/>
    <lineage>
        <taxon>Bacteria</taxon>
        <taxon>Bacillati</taxon>
        <taxon>Bacillota</taxon>
        <taxon>Clostridia</taxon>
        <taxon>Lachnospirales</taxon>
        <taxon>Lachnospiraceae</taxon>
        <taxon>Fusicatenibacter</taxon>
    </lineage>
</organism>
<dbReference type="AlphaFoldDB" id="A0AAE3DUN8"/>
<evidence type="ECO:0000256" key="1">
    <source>
        <dbReference type="ARBA" id="ARBA00009743"/>
    </source>
</evidence>
<keyword evidence="5" id="KW-1185">Reference proteome</keyword>
<dbReference type="RefSeq" id="WP_227615858.1">
    <property type="nucleotide sequence ID" value="NZ_JAJEPR010000028.1"/>
</dbReference>
<protein>
    <recommendedName>
        <fullName evidence="6">Alpha-galactosidase</fullName>
    </recommendedName>
</protein>
<evidence type="ECO:0000256" key="3">
    <source>
        <dbReference type="ARBA" id="ARBA00023295"/>
    </source>
</evidence>
<dbReference type="SUPFAM" id="SSF51445">
    <property type="entry name" value="(Trans)glycosidases"/>
    <property type="match status" value="1"/>
</dbReference>
<name>A0AAE3DUN8_9FIRM</name>
<evidence type="ECO:0000256" key="2">
    <source>
        <dbReference type="ARBA" id="ARBA00022801"/>
    </source>
</evidence>